<protein>
    <submittedName>
        <fullName evidence="2">Glyoxalase/bleomycin resistance/extradiol dioxygenase family protein</fullName>
    </submittedName>
</protein>
<dbReference type="Proteomes" id="UP000295131">
    <property type="component" value="Unassembled WGS sequence"/>
</dbReference>
<feature type="domain" description="VOC" evidence="1">
    <location>
        <begin position="12"/>
        <end position="137"/>
    </location>
</feature>
<dbReference type="PROSITE" id="PS51819">
    <property type="entry name" value="VOC"/>
    <property type="match status" value="1"/>
</dbReference>
<dbReference type="Gene3D" id="3.10.180.10">
    <property type="entry name" value="2,3-Dihydroxybiphenyl 1,2-Dioxygenase, domain 1"/>
    <property type="match status" value="1"/>
</dbReference>
<dbReference type="GO" id="GO:0051213">
    <property type="term" value="F:dioxygenase activity"/>
    <property type="evidence" value="ECO:0007669"/>
    <property type="project" value="UniProtKB-KW"/>
</dbReference>
<dbReference type="AlphaFoldDB" id="A0A4R5PHX5"/>
<evidence type="ECO:0000313" key="3">
    <source>
        <dbReference type="Proteomes" id="UP000295131"/>
    </source>
</evidence>
<dbReference type="SUPFAM" id="SSF54593">
    <property type="entry name" value="Glyoxalase/Bleomycin resistance protein/Dihydroxybiphenyl dioxygenase"/>
    <property type="match status" value="1"/>
</dbReference>
<gene>
    <name evidence="2" type="ORF">E2A64_17415</name>
</gene>
<keyword evidence="2" id="KW-0560">Oxidoreductase</keyword>
<reference evidence="2 3" key="1">
    <citation type="journal article" date="2013" name="Int. J. Syst. Evol. Microbiol.">
        <title>Hoeflea suaedae sp. nov., an endophytic bacterium isolated from the root of the halophyte Suaeda maritima.</title>
        <authorList>
            <person name="Chung E.J."/>
            <person name="Park J.A."/>
            <person name="Pramanik P."/>
            <person name="Bibi F."/>
            <person name="Jeon C.O."/>
            <person name="Chung Y.R."/>
        </authorList>
    </citation>
    <scope>NUCLEOTIDE SEQUENCE [LARGE SCALE GENOMIC DNA]</scope>
    <source>
        <strain evidence="2 3">YC6898</strain>
    </source>
</reference>
<keyword evidence="3" id="KW-1185">Reference proteome</keyword>
<dbReference type="EMBL" id="SMSI01000004">
    <property type="protein sequence ID" value="TDH34443.1"/>
    <property type="molecule type" value="Genomic_DNA"/>
</dbReference>
<dbReference type="Pfam" id="PF00903">
    <property type="entry name" value="Glyoxalase"/>
    <property type="match status" value="1"/>
</dbReference>
<dbReference type="OrthoDB" id="9812656at2"/>
<dbReference type="InterPro" id="IPR029068">
    <property type="entry name" value="Glyas_Bleomycin-R_OHBP_Dase"/>
</dbReference>
<dbReference type="InterPro" id="IPR037523">
    <property type="entry name" value="VOC_core"/>
</dbReference>
<dbReference type="RefSeq" id="WP_133285790.1">
    <property type="nucleotide sequence ID" value="NZ_SMSI01000004.1"/>
</dbReference>
<proteinExistence type="predicted"/>
<name>A0A4R5PHX5_9HYPH</name>
<dbReference type="InterPro" id="IPR050383">
    <property type="entry name" value="GlyoxalaseI/FosfomycinResist"/>
</dbReference>
<accession>A0A4R5PHX5</accession>
<dbReference type="PANTHER" id="PTHR21366">
    <property type="entry name" value="GLYOXALASE FAMILY PROTEIN"/>
    <property type="match status" value="1"/>
</dbReference>
<evidence type="ECO:0000313" key="2">
    <source>
        <dbReference type="EMBL" id="TDH34443.1"/>
    </source>
</evidence>
<dbReference type="PANTHER" id="PTHR21366:SF22">
    <property type="entry name" value="VOC DOMAIN-CONTAINING PROTEIN"/>
    <property type="match status" value="1"/>
</dbReference>
<sequence length="141" mass="15125">MVGASSTPPLASVLEAALYVDDLDAAKGFYGDVLGLEKITEVEGRHVFYRAGETVVLLFIAEQTRIPTTNAKLPVPPHGADGPGHLCFAADAAALEAWHERLEHAGIGIEADFEWPNGARSIYVRDPAGNSIEFAEPKLWA</sequence>
<comment type="caution">
    <text evidence="2">The sequence shown here is derived from an EMBL/GenBank/DDBJ whole genome shotgun (WGS) entry which is preliminary data.</text>
</comment>
<organism evidence="2 3">
    <name type="scientific">Pseudohoeflea suaedae</name>
    <dbReference type="NCBI Taxonomy" id="877384"/>
    <lineage>
        <taxon>Bacteria</taxon>
        <taxon>Pseudomonadati</taxon>
        <taxon>Pseudomonadota</taxon>
        <taxon>Alphaproteobacteria</taxon>
        <taxon>Hyphomicrobiales</taxon>
        <taxon>Rhizobiaceae</taxon>
        <taxon>Pseudohoeflea</taxon>
    </lineage>
</organism>
<evidence type="ECO:0000259" key="1">
    <source>
        <dbReference type="PROSITE" id="PS51819"/>
    </source>
</evidence>
<keyword evidence="2" id="KW-0223">Dioxygenase</keyword>
<dbReference type="InterPro" id="IPR004360">
    <property type="entry name" value="Glyas_Fos-R_dOase_dom"/>
</dbReference>